<feature type="binding site" evidence="4">
    <location>
        <position position="194"/>
    </location>
    <ligand>
        <name>substrate</name>
    </ligand>
</feature>
<evidence type="ECO:0000256" key="4">
    <source>
        <dbReference type="HAMAP-Rule" id="MF_00295"/>
    </source>
</evidence>
<dbReference type="PANTHER" id="PTHR20919:SF0">
    <property type="entry name" value="HOMOSERINE O-SUCCINYLTRANSFERASE"/>
    <property type="match status" value="1"/>
</dbReference>
<dbReference type="RefSeq" id="WP_238276739.1">
    <property type="nucleotide sequence ID" value="NZ_BPQR01000046.1"/>
</dbReference>
<feature type="active site" description="Proton acceptor" evidence="4">
    <location>
        <position position="238"/>
    </location>
</feature>
<keyword evidence="7" id="KW-1185">Reference proteome</keyword>
<name>A0ABQ4SWQ3_9HYPH</name>
<dbReference type="Proteomes" id="UP001055102">
    <property type="component" value="Unassembled WGS sequence"/>
</dbReference>
<dbReference type="Gene3D" id="3.40.50.880">
    <property type="match status" value="1"/>
</dbReference>
<dbReference type="InterPro" id="IPR033752">
    <property type="entry name" value="MetA_family"/>
</dbReference>
<feature type="binding site" evidence="4">
    <location>
        <position position="166"/>
    </location>
    <ligand>
        <name>substrate</name>
    </ligand>
</feature>
<feature type="active site" evidence="4">
    <location>
        <position position="240"/>
    </location>
</feature>
<protein>
    <recommendedName>
        <fullName evidence="4">Homoserine O-succinyltransferase</fullName>
        <shortName evidence="4">HST</shortName>
        <ecNumber evidence="4">2.3.1.46</ecNumber>
    </recommendedName>
    <alternativeName>
        <fullName evidence="4">Homoserine transsuccinylase</fullName>
        <shortName evidence="4">HTS</shortName>
    </alternativeName>
</protein>
<evidence type="ECO:0000256" key="3">
    <source>
        <dbReference type="ARBA" id="ARBA00023315"/>
    </source>
</evidence>
<comment type="caution">
    <text evidence="4">Lacks conserved residue(s) required for the propagation of feature annotation.</text>
</comment>
<comment type="caution">
    <text evidence="6">The sequence shown here is derived from an EMBL/GenBank/DDBJ whole genome shotgun (WGS) entry which is preliminary data.</text>
</comment>
<comment type="subcellular location">
    <subcellularLocation>
        <location evidence="4">Cytoplasm</location>
    </subcellularLocation>
</comment>
<feature type="compositionally biased region" description="Basic and acidic residues" evidence="5">
    <location>
        <begin position="1"/>
        <end position="16"/>
    </location>
</feature>
<comment type="pathway">
    <text evidence="4">Amino-acid biosynthesis; L-methionine biosynthesis via de novo pathway; O-succinyl-L-homoserine from L-homoserine: step 1/1.</text>
</comment>
<comment type="function">
    <text evidence="4">Transfers a succinyl group from succinyl-CoA to L-homoserine, forming succinyl-L-homoserine.</text>
</comment>
<dbReference type="Pfam" id="PF04204">
    <property type="entry name" value="HTS"/>
    <property type="match status" value="1"/>
</dbReference>
<dbReference type="PANTHER" id="PTHR20919">
    <property type="entry name" value="HOMOSERINE O-SUCCINYLTRANSFERASE"/>
    <property type="match status" value="1"/>
</dbReference>
<reference evidence="6" key="1">
    <citation type="journal article" date="2021" name="Front. Microbiol.">
        <title>Comprehensive Comparative Genomics and Phenotyping of Methylobacterium Species.</title>
        <authorList>
            <person name="Alessa O."/>
            <person name="Ogura Y."/>
            <person name="Fujitani Y."/>
            <person name="Takami H."/>
            <person name="Hayashi T."/>
            <person name="Sahin N."/>
            <person name="Tani A."/>
        </authorList>
    </citation>
    <scope>NUCLEOTIDE SEQUENCE</scope>
    <source>
        <strain evidence="6">LMG 23639</strain>
    </source>
</reference>
<dbReference type="EC" id="2.3.1.46" evidence="4"/>
<dbReference type="NCBIfam" id="NF003776">
    <property type="entry name" value="PRK05368.1-3"/>
    <property type="match status" value="1"/>
</dbReference>
<accession>A0ABQ4SWQ3</accession>
<feature type="site" description="Important for substrate specificity" evidence="4">
    <location>
        <position position="194"/>
    </location>
</feature>
<evidence type="ECO:0000256" key="1">
    <source>
        <dbReference type="ARBA" id="ARBA00022605"/>
    </source>
</evidence>
<comment type="similarity">
    <text evidence="4">Belongs to the MetA family.</text>
</comment>
<feature type="site" description="Important for acyl-CoA specificity" evidence="4">
    <location>
        <position position="146"/>
    </location>
</feature>
<comment type="catalytic activity">
    <reaction evidence="4">
        <text>L-homoserine + succinyl-CoA = O-succinyl-L-homoserine + CoA</text>
        <dbReference type="Rhea" id="RHEA:22008"/>
        <dbReference type="ChEBI" id="CHEBI:57287"/>
        <dbReference type="ChEBI" id="CHEBI:57292"/>
        <dbReference type="ChEBI" id="CHEBI:57476"/>
        <dbReference type="ChEBI" id="CHEBI:57661"/>
        <dbReference type="EC" id="2.3.1.46"/>
    </reaction>
</comment>
<dbReference type="EMBL" id="BPQR01000046">
    <property type="protein sequence ID" value="GJE07527.1"/>
    <property type="molecule type" value="Genomic_DNA"/>
</dbReference>
<evidence type="ECO:0000313" key="6">
    <source>
        <dbReference type="EMBL" id="GJE07527.1"/>
    </source>
</evidence>
<dbReference type="InterPro" id="IPR029062">
    <property type="entry name" value="Class_I_gatase-like"/>
</dbReference>
<keyword evidence="4" id="KW-0963">Cytoplasm</keyword>
<organism evidence="6 7">
    <name type="scientific">Methylobacterium jeotgali</name>
    <dbReference type="NCBI Taxonomy" id="381630"/>
    <lineage>
        <taxon>Bacteria</taxon>
        <taxon>Pseudomonadati</taxon>
        <taxon>Pseudomonadota</taxon>
        <taxon>Alphaproteobacteria</taxon>
        <taxon>Hyphomicrobiales</taxon>
        <taxon>Methylobacteriaceae</taxon>
        <taxon>Methylobacterium</taxon>
    </lineage>
</organism>
<feature type="site" description="Important for acyl-CoA specificity" evidence="4">
    <location>
        <position position="112"/>
    </location>
</feature>
<evidence type="ECO:0000256" key="5">
    <source>
        <dbReference type="SAM" id="MobiDB-lite"/>
    </source>
</evidence>
<gene>
    <name evidence="4 6" type="primary">metAS</name>
    <name evidence="6" type="ORF">AOPFMNJM_2856</name>
</gene>
<feature type="binding site" evidence="4">
    <location>
        <position position="252"/>
    </location>
    <ligand>
        <name>substrate</name>
    </ligand>
</feature>
<evidence type="ECO:0000313" key="7">
    <source>
        <dbReference type="Proteomes" id="UP001055102"/>
    </source>
</evidence>
<keyword evidence="2 4" id="KW-0808">Transferase</keyword>
<proteinExistence type="inferred from homology"/>
<keyword evidence="4" id="KW-0486">Methionine biosynthesis</keyword>
<keyword evidence="1 4" id="KW-0028">Amino-acid biosynthesis</keyword>
<reference evidence="6" key="2">
    <citation type="submission" date="2021-08" db="EMBL/GenBank/DDBJ databases">
        <authorList>
            <person name="Tani A."/>
            <person name="Ola A."/>
            <person name="Ogura Y."/>
            <person name="Katsura K."/>
            <person name="Hayashi T."/>
        </authorList>
    </citation>
    <scope>NUCLEOTIDE SEQUENCE</scope>
    <source>
        <strain evidence="6">LMG 23639</strain>
    </source>
</reference>
<evidence type="ECO:0000256" key="2">
    <source>
        <dbReference type="ARBA" id="ARBA00022679"/>
    </source>
</evidence>
<dbReference type="SUPFAM" id="SSF52317">
    <property type="entry name" value="Class I glutamine amidotransferase-like"/>
    <property type="match status" value="1"/>
</dbReference>
<keyword evidence="3 4" id="KW-0012">Acyltransferase</keyword>
<feature type="active site" description="Acyl-thioester intermediate" evidence="4">
    <location>
        <position position="145"/>
    </location>
</feature>
<feature type="region of interest" description="Disordered" evidence="5">
    <location>
        <begin position="1"/>
        <end position="21"/>
    </location>
</feature>
<sequence>MEGLHSRETFERHDAAPDAIALHRPSARRALPPLRVGLLNNMPDAALIQTERQFGRVVDAGAGRRGARLLPFFLDGVARGEQARAHMALAGYAPASAIPAAGLDALIVTGCEPKAAHLSDEPYFEAFGETVGRAWARGTPTLFSCLAAHAAVLHLDGIERRRLPAKYSGVYRCERVADHPLLMRVPRVTPVPHSRWNDLPEADLTAAGYMVLRRSAQVGVDLFLRERDGGLFVFLQGHPEYDGDSLAREYRRDVSRFLGRERADCPSLPAHYFPADAARRLSDFAGNAARMLAEGAPRAAPFPSIDVEPPLRAAWQAGAASLMRGFLTLVAERAAAAREAA</sequence>
<dbReference type="HAMAP" id="MF_00295">
    <property type="entry name" value="MetA_acyltransf"/>
    <property type="match status" value="1"/>
</dbReference>